<protein>
    <submittedName>
        <fullName evidence="2">Uncharacterized protein</fullName>
    </submittedName>
</protein>
<feature type="compositionally biased region" description="Polar residues" evidence="1">
    <location>
        <begin position="11"/>
        <end position="32"/>
    </location>
</feature>
<organism evidence="2 3">
    <name type="scientific">Portunus trituberculatus</name>
    <name type="common">Swimming crab</name>
    <name type="synonym">Neptunus trituberculatus</name>
    <dbReference type="NCBI Taxonomy" id="210409"/>
    <lineage>
        <taxon>Eukaryota</taxon>
        <taxon>Metazoa</taxon>
        <taxon>Ecdysozoa</taxon>
        <taxon>Arthropoda</taxon>
        <taxon>Crustacea</taxon>
        <taxon>Multicrustacea</taxon>
        <taxon>Malacostraca</taxon>
        <taxon>Eumalacostraca</taxon>
        <taxon>Eucarida</taxon>
        <taxon>Decapoda</taxon>
        <taxon>Pleocyemata</taxon>
        <taxon>Brachyura</taxon>
        <taxon>Eubrachyura</taxon>
        <taxon>Portunoidea</taxon>
        <taxon>Portunidae</taxon>
        <taxon>Portuninae</taxon>
        <taxon>Portunus</taxon>
    </lineage>
</organism>
<evidence type="ECO:0000313" key="2">
    <source>
        <dbReference type="EMBL" id="MPC82369.1"/>
    </source>
</evidence>
<evidence type="ECO:0000313" key="3">
    <source>
        <dbReference type="Proteomes" id="UP000324222"/>
    </source>
</evidence>
<dbReference type="Proteomes" id="UP000324222">
    <property type="component" value="Unassembled WGS sequence"/>
</dbReference>
<keyword evidence="3" id="KW-1185">Reference proteome</keyword>
<name>A0A5B7IKB5_PORTR</name>
<accession>A0A5B7IKB5</accession>
<feature type="region of interest" description="Disordered" evidence="1">
    <location>
        <begin position="1"/>
        <end position="58"/>
    </location>
</feature>
<reference evidence="2 3" key="1">
    <citation type="submission" date="2019-05" db="EMBL/GenBank/DDBJ databases">
        <title>Another draft genome of Portunus trituberculatus and its Hox gene families provides insights of decapod evolution.</title>
        <authorList>
            <person name="Jeong J.-H."/>
            <person name="Song I."/>
            <person name="Kim S."/>
            <person name="Choi T."/>
            <person name="Kim D."/>
            <person name="Ryu S."/>
            <person name="Kim W."/>
        </authorList>
    </citation>
    <scope>NUCLEOTIDE SEQUENCE [LARGE SCALE GENOMIC DNA]</scope>
    <source>
        <tissue evidence="2">Muscle</tissue>
    </source>
</reference>
<dbReference type="EMBL" id="VSRR010059573">
    <property type="protein sequence ID" value="MPC82369.1"/>
    <property type="molecule type" value="Genomic_DNA"/>
</dbReference>
<sequence length="80" mass="8588">MVTHLPGRFQRPTTANNVINEIPERNQSQSPALRTYHGSEDTQRHLASHNCNSCPPAEPPSAALSVLPASIVTASTVSLN</sequence>
<comment type="caution">
    <text evidence="2">The sequence shown here is derived from an EMBL/GenBank/DDBJ whole genome shotgun (WGS) entry which is preliminary data.</text>
</comment>
<gene>
    <name evidence="2" type="ORF">E2C01_077031</name>
</gene>
<proteinExistence type="predicted"/>
<dbReference type="AlphaFoldDB" id="A0A5B7IKB5"/>
<evidence type="ECO:0000256" key="1">
    <source>
        <dbReference type="SAM" id="MobiDB-lite"/>
    </source>
</evidence>